<name>A0A0G0QJ15_9BACT</name>
<protein>
    <submittedName>
        <fullName evidence="2">Uncharacterized protein</fullName>
    </submittedName>
</protein>
<dbReference type="EMBL" id="LBWB01000003">
    <property type="protein sequence ID" value="KKR01682.1"/>
    <property type="molecule type" value="Genomic_DNA"/>
</dbReference>
<comment type="caution">
    <text evidence="2">The sequence shown here is derived from an EMBL/GenBank/DDBJ whole genome shotgun (WGS) entry which is preliminary data.</text>
</comment>
<dbReference type="Proteomes" id="UP000033881">
    <property type="component" value="Unassembled WGS sequence"/>
</dbReference>
<evidence type="ECO:0000256" key="1">
    <source>
        <dbReference type="SAM" id="Phobius"/>
    </source>
</evidence>
<reference evidence="2 3" key="1">
    <citation type="journal article" date="2015" name="Nature">
        <title>rRNA introns, odd ribosomes, and small enigmatic genomes across a large radiation of phyla.</title>
        <authorList>
            <person name="Brown C.T."/>
            <person name="Hug L.A."/>
            <person name="Thomas B.C."/>
            <person name="Sharon I."/>
            <person name="Castelle C.J."/>
            <person name="Singh A."/>
            <person name="Wilkins M.J."/>
            <person name="Williams K.H."/>
            <person name="Banfield J.F."/>
        </authorList>
    </citation>
    <scope>NUCLEOTIDE SEQUENCE [LARGE SCALE GENOMIC DNA]</scope>
</reference>
<gene>
    <name evidence="2" type="ORF">UT24_C0003G0089</name>
</gene>
<feature type="non-terminal residue" evidence="2">
    <location>
        <position position="186"/>
    </location>
</feature>
<sequence length="186" mass="19306">MTQHGAVIAGGLIAVIVAVSATLFFGASLLTPTTSTTTTGTSQTCTVGGCALKLPIRFSFVNLYTNQPLTDLLTATIYKGTLQVDSITVSTGTWDTTKADFQSGESYSLYVVSGNSKYEFSFQVPLAQSATQPRYSLTLKMALIGSYSIGVLGPDGVTVITPSTGNYNATSGICNGSTPCKASTQP</sequence>
<dbReference type="AlphaFoldDB" id="A0A0G0QJ15"/>
<feature type="transmembrane region" description="Helical" evidence="1">
    <location>
        <begin position="7"/>
        <end position="30"/>
    </location>
</feature>
<keyword evidence="1" id="KW-0812">Transmembrane</keyword>
<evidence type="ECO:0000313" key="3">
    <source>
        <dbReference type="Proteomes" id="UP000033881"/>
    </source>
</evidence>
<accession>A0A0G0QJ15</accession>
<dbReference type="STRING" id="1618574.UT24_C0003G0089"/>
<organism evidence="2 3">
    <name type="scientific">Candidatus Woesebacteria bacterium GW2011_GWB1_39_12</name>
    <dbReference type="NCBI Taxonomy" id="1618574"/>
    <lineage>
        <taxon>Bacteria</taxon>
        <taxon>Candidatus Woeseibacteriota</taxon>
    </lineage>
</organism>
<evidence type="ECO:0000313" key="2">
    <source>
        <dbReference type="EMBL" id="KKR01682.1"/>
    </source>
</evidence>
<keyword evidence="1" id="KW-0472">Membrane</keyword>
<proteinExistence type="predicted"/>
<keyword evidence="1" id="KW-1133">Transmembrane helix</keyword>